<dbReference type="AlphaFoldDB" id="A0A0A6UGJ0"/>
<organism evidence="1 2">
    <name type="scientific">Actinoplanes utahensis</name>
    <dbReference type="NCBI Taxonomy" id="1869"/>
    <lineage>
        <taxon>Bacteria</taxon>
        <taxon>Bacillati</taxon>
        <taxon>Actinomycetota</taxon>
        <taxon>Actinomycetes</taxon>
        <taxon>Micromonosporales</taxon>
        <taxon>Micromonosporaceae</taxon>
        <taxon>Actinoplanes</taxon>
    </lineage>
</organism>
<dbReference type="Proteomes" id="UP000054537">
    <property type="component" value="Unassembled WGS sequence"/>
</dbReference>
<protein>
    <submittedName>
        <fullName evidence="1">Uncharacterized protein</fullName>
    </submittedName>
</protein>
<reference evidence="1 2" key="1">
    <citation type="submission" date="2014-10" db="EMBL/GenBank/DDBJ databases">
        <title>Draft genome sequence of Actinoplanes utahensis NRRL 12052.</title>
        <authorList>
            <person name="Velasco-Bucheli B."/>
            <person name="del Cerro C."/>
            <person name="Hormigo D."/>
            <person name="Garcia J.L."/>
            <person name="Acebal C."/>
            <person name="Arroyo M."/>
            <person name="de la Mata I."/>
        </authorList>
    </citation>
    <scope>NUCLEOTIDE SEQUENCE [LARGE SCALE GENOMIC DNA]</scope>
    <source>
        <strain evidence="1 2">NRRL 12052</strain>
    </source>
</reference>
<accession>A0A0A6UGJ0</accession>
<sequence length="60" mass="6066">MTRFANHVSDVGCRHLLVAVGGCCGSFRCGEVAVAGGMLVGLRQGVRHVVVDLGAELGGA</sequence>
<keyword evidence="2" id="KW-1185">Reference proteome</keyword>
<evidence type="ECO:0000313" key="1">
    <source>
        <dbReference type="EMBL" id="KHD74576.1"/>
    </source>
</evidence>
<evidence type="ECO:0000313" key="2">
    <source>
        <dbReference type="Proteomes" id="UP000054537"/>
    </source>
</evidence>
<proteinExistence type="predicted"/>
<dbReference type="EMBL" id="JRTT01000041">
    <property type="protein sequence ID" value="KHD74576.1"/>
    <property type="molecule type" value="Genomic_DNA"/>
</dbReference>
<comment type="caution">
    <text evidence="1">The sequence shown here is derived from an EMBL/GenBank/DDBJ whole genome shotgun (WGS) entry which is preliminary data.</text>
</comment>
<name>A0A0A6UGJ0_ACTUT</name>
<gene>
    <name evidence="1" type="ORF">MB27_28160</name>
</gene>